<evidence type="ECO:0000313" key="4">
    <source>
        <dbReference type="Proteomes" id="UP000832041"/>
    </source>
</evidence>
<keyword evidence="4" id="KW-1185">Reference proteome</keyword>
<proteinExistence type="predicted"/>
<dbReference type="SUPFAM" id="SSF52540">
    <property type="entry name" value="P-loop containing nucleoside triphosphate hydrolases"/>
    <property type="match status" value="1"/>
</dbReference>
<dbReference type="Gene3D" id="2.130.10.10">
    <property type="entry name" value="YVTN repeat-like/Quinoprotein amine dehydrogenase"/>
    <property type="match status" value="1"/>
</dbReference>
<dbReference type="SUPFAM" id="SSF101898">
    <property type="entry name" value="NHL repeat"/>
    <property type="match status" value="1"/>
</dbReference>
<accession>A0ABY4KYJ3</accession>
<dbReference type="Proteomes" id="UP000832041">
    <property type="component" value="Chromosome"/>
</dbReference>
<dbReference type="EMBL" id="CP051627">
    <property type="protein sequence ID" value="UPT20491.1"/>
    <property type="molecule type" value="Genomic_DNA"/>
</dbReference>
<dbReference type="InterPro" id="IPR011600">
    <property type="entry name" value="Pept_C14_caspase"/>
</dbReference>
<dbReference type="InterPro" id="IPR015943">
    <property type="entry name" value="WD40/YVTN_repeat-like_dom_sf"/>
</dbReference>
<evidence type="ECO:0000256" key="1">
    <source>
        <dbReference type="SAM" id="MobiDB-lite"/>
    </source>
</evidence>
<feature type="domain" description="Peptidase C14 caspase" evidence="2">
    <location>
        <begin position="8"/>
        <end position="179"/>
    </location>
</feature>
<dbReference type="Gene3D" id="3.40.50.1460">
    <property type="match status" value="1"/>
</dbReference>
<dbReference type="Pfam" id="PF00656">
    <property type="entry name" value="Peptidase_C14"/>
    <property type="match status" value="1"/>
</dbReference>
<feature type="compositionally biased region" description="Gly residues" evidence="1">
    <location>
        <begin position="1014"/>
        <end position="1032"/>
    </location>
</feature>
<organism evidence="3 4">
    <name type="scientific">Thermobifida alba</name>
    <name type="common">Thermomonospora alba</name>
    <dbReference type="NCBI Taxonomy" id="53522"/>
    <lineage>
        <taxon>Bacteria</taxon>
        <taxon>Bacillati</taxon>
        <taxon>Actinomycetota</taxon>
        <taxon>Actinomycetes</taxon>
        <taxon>Streptosporangiales</taxon>
        <taxon>Nocardiopsidaceae</taxon>
        <taxon>Thermobifida</taxon>
    </lineage>
</organism>
<reference evidence="3 4" key="1">
    <citation type="submission" date="2020-04" db="EMBL/GenBank/DDBJ databases">
        <title>Thermobifida alba genome sequencing and assembly.</title>
        <authorList>
            <person name="Luzics S."/>
            <person name="Horvath B."/>
            <person name="Nagy I."/>
            <person name="Toth A."/>
            <person name="Nagy I."/>
            <person name="Kukolya J."/>
        </authorList>
    </citation>
    <scope>NUCLEOTIDE SEQUENCE [LARGE SCALE GENOMIC DNA]</scope>
    <source>
        <strain evidence="3 4">DSM 43795</strain>
    </source>
</reference>
<feature type="region of interest" description="Disordered" evidence="1">
    <location>
        <begin position="1012"/>
        <end position="1032"/>
    </location>
</feature>
<name>A0ABY4KYJ3_THEAE</name>
<dbReference type="RefSeq" id="WP_248592748.1">
    <property type="nucleotide sequence ID" value="NZ_BAABEB010000012.1"/>
</dbReference>
<evidence type="ECO:0000313" key="3">
    <source>
        <dbReference type="EMBL" id="UPT20491.1"/>
    </source>
</evidence>
<sequence>MAWSGGDRRVCVVAGTRVYGDGIEELEHVPEELALVRSALMEAGMEVCAEVSLDPSVPELKRAVQQAMRGGPDGAEPPYSVVVYYSGHGFVSEADYLLPLAGGHPGDRATVLSAYELAGLVFDSGPGPQEVVLVIDACQAGEAGSVVDEFGTKIERQRLEASSRVYVIASASPSQEAAQITFADAFAGAIRSPEVPPSQRYVSPQALAGYIQYRMGERGQEVQFVPPAGLPARYTSRSFPNPRYRRWDPTSLPEAAEGTGWKFCGRRRVVAEIVDHLVGEDPDGLPLLLVGSGGKGKTALLAWVTAAARGEPLPTAEEAMLRMVPPGCVDVFVDAKCADEAHELLRSIGQELGLPFTGDPEEFFARVKEAPGVKRILIDSVDEDPEEERELAELVLAPLAAIDSVRLVLTAARPIDGLAVRSVLLDSPDYFDPADIELLAQTILTERAGSLHRGASRDKVRRLGREVRDRAGNSFLHAYLFALDLAVREAEESETNVRTPVSRVFEDQLVRLNPKDPGWAADLLRPLALAFGSGVPNYPIWIDLVRRLSGRRVDREALDTLLREAHEFVTDFPQGRGSAGWRLRSGEFAAYLTHDHDLQAAHAAFSESLLATLLREGGGEVEWSRADEYVRLNFAEHAVRARILDRFLTDPEFLLAVDPKRLRRALSLSGTPRARAVRDVCDVVHELSCGDGQDMSRLAFLAGAYGQEELAQRAKQRSRSWQPHWIDRCPAEEVAVVAGGGGRRFLVVTTQAGEVRAVEGGEGPLRSLTAGSEVVSAVAVGRMRGVPVALVGTWDGEARLYDVAGRRSYEVDVFDGRVVACALGDDDLLVSTAGEWCRYTLSSGLEARGDTGDVVVASVASAVVGGRRVVVGCSADRVAVWSAAGELVRVFTTPQRKSLTKVLVHAGRILTSSDDGTVWSFGLTGDDGRKLVDHRGHPVTSMRVVSMGQEAFLLTTGMDGTVVRCPLSGDVERVVPVVNVGVPTKAADVVGADELVVCTGLGTARIRLAPSWAGGRGGAGGPEGVDGSNGSG</sequence>
<evidence type="ECO:0000259" key="2">
    <source>
        <dbReference type="Pfam" id="PF00656"/>
    </source>
</evidence>
<dbReference type="InterPro" id="IPR027417">
    <property type="entry name" value="P-loop_NTPase"/>
</dbReference>
<protein>
    <recommendedName>
        <fullName evidence="2">Peptidase C14 caspase domain-containing protein</fullName>
    </recommendedName>
</protein>
<gene>
    <name evidence="3" type="ORF">FOF52_05485</name>
</gene>